<dbReference type="PRINTS" id="PR00625">
    <property type="entry name" value="JDOMAIN"/>
</dbReference>
<dbReference type="InterPro" id="IPR036869">
    <property type="entry name" value="J_dom_sf"/>
</dbReference>
<dbReference type="InterPro" id="IPR001623">
    <property type="entry name" value="DnaJ_domain"/>
</dbReference>
<protein>
    <recommendedName>
        <fullName evidence="1">J domain-containing protein</fullName>
    </recommendedName>
</protein>
<gene>
    <name evidence="2" type="ORF">SSX86_019928</name>
</gene>
<dbReference type="PANTHER" id="PTHR44240">
    <property type="entry name" value="DNAJ DOMAIN (PROKARYOTIC HEAT SHOCK PROTEIN)-RELATED"/>
    <property type="match status" value="1"/>
</dbReference>
<proteinExistence type="predicted"/>
<dbReference type="PROSITE" id="PS50076">
    <property type="entry name" value="DNAJ_2"/>
    <property type="match status" value="1"/>
</dbReference>
<dbReference type="CDD" id="cd06257">
    <property type="entry name" value="DnaJ"/>
    <property type="match status" value="1"/>
</dbReference>
<accession>A0AAP0D0R1</accession>
<dbReference type="Gene3D" id="1.10.287.110">
    <property type="entry name" value="DnaJ domain"/>
    <property type="match status" value="1"/>
</dbReference>
<dbReference type="EMBL" id="JBCNJP010000019">
    <property type="protein sequence ID" value="KAK9062739.1"/>
    <property type="molecule type" value="Genomic_DNA"/>
</dbReference>
<organism evidence="2 3">
    <name type="scientific">Deinandra increscens subsp. villosa</name>
    <dbReference type="NCBI Taxonomy" id="3103831"/>
    <lineage>
        <taxon>Eukaryota</taxon>
        <taxon>Viridiplantae</taxon>
        <taxon>Streptophyta</taxon>
        <taxon>Embryophyta</taxon>
        <taxon>Tracheophyta</taxon>
        <taxon>Spermatophyta</taxon>
        <taxon>Magnoliopsida</taxon>
        <taxon>eudicotyledons</taxon>
        <taxon>Gunneridae</taxon>
        <taxon>Pentapetalae</taxon>
        <taxon>asterids</taxon>
        <taxon>campanulids</taxon>
        <taxon>Asterales</taxon>
        <taxon>Asteraceae</taxon>
        <taxon>Asteroideae</taxon>
        <taxon>Heliantheae alliance</taxon>
        <taxon>Madieae</taxon>
        <taxon>Madiinae</taxon>
        <taxon>Deinandra</taxon>
    </lineage>
</organism>
<reference evidence="2 3" key="1">
    <citation type="submission" date="2024-04" db="EMBL/GenBank/DDBJ databases">
        <title>The reference genome of an endangered Asteraceae, Deinandra increscens subsp. villosa, native to the Central Coast of California.</title>
        <authorList>
            <person name="Guilliams M."/>
            <person name="Hasenstab-Lehman K."/>
            <person name="Meyer R."/>
            <person name="Mcevoy S."/>
        </authorList>
    </citation>
    <scope>NUCLEOTIDE SEQUENCE [LARGE SCALE GENOMIC DNA]</scope>
    <source>
        <tissue evidence="2">Leaf</tissue>
    </source>
</reference>
<comment type="caution">
    <text evidence="2">The sequence shown here is derived from an EMBL/GenBank/DDBJ whole genome shotgun (WGS) entry which is preliminary data.</text>
</comment>
<dbReference type="InterPro" id="IPR018253">
    <property type="entry name" value="DnaJ_domain_CS"/>
</dbReference>
<dbReference type="Pfam" id="PF00226">
    <property type="entry name" value="DnaJ"/>
    <property type="match status" value="1"/>
</dbReference>
<dbReference type="PROSITE" id="PS00636">
    <property type="entry name" value="DNAJ_1"/>
    <property type="match status" value="1"/>
</dbReference>
<dbReference type="SUPFAM" id="SSF46565">
    <property type="entry name" value="Chaperone J-domain"/>
    <property type="match status" value="1"/>
</dbReference>
<evidence type="ECO:0000259" key="1">
    <source>
        <dbReference type="PROSITE" id="PS50076"/>
    </source>
</evidence>
<feature type="domain" description="J" evidence="1">
    <location>
        <begin position="71"/>
        <end position="133"/>
    </location>
</feature>
<dbReference type="Proteomes" id="UP001408789">
    <property type="component" value="Unassembled WGS sequence"/>
</dbReference>
<dbReference type="SMART" id="SM00271">
    <property type="entry name" value="DnaJ"/>
    <property type="match status" value="1"/>
</dbReference>
<evidence type="ECO:0000313" key="2">
    <source>
        <dbReference type="EMBL" id="KAK9062739.1"/>
    </source>
</evidence>
<evidence type="ECO:0000313" key="3">
    <source>
        <dbReference type="Proteomes" id="UP001408789"/>
    </source>
</evidence>
<name>A0AAP0D0R1_9ASTR</name>
<dbReference type="PANTHER" id="PTHR44240:SF27">
    <property type="entry name" value="DNAJ DOMAIN, CHAPERONE J-DOMAIN SUPERFAMILY"/>
    <property type="match status" value="1"/>
</dbReference>
<dbReference type="AlphaFoldDB" id="A0AAP0D0R1"/>
<keyword evidence="3" id="KW-1185">Reference proteome</keyword>
<dbReference type="InterPro" id="IPR052276">
    <property type="entry name" value="Diphthamide-biosynth_chaperone"/>
</dbReference>
<sequence>MAISTASSLFTSPNFTLNSNNSNSKSQPISSSVKYKRATITAAYATAERTTAAKEPETIRSFRNRNATPSSLYDVLGVRIGADMREIKSAYRKLARVLHPDVGNSSADEFMKVHSAYSTLADPEKRAVYDRTVIQRRAGDVSPVRSAGGYKCRRWETDQCW</sequence>